<gene>
    <name evidence="4" type="ORF">NS506_02431</name>
    <name evidence="5" type="ORF">NSK11_contig00210-0009</name>
</gene>
<dbReference type="Pfam" id="PF00589">
    <property type="entry name" value="Phage_integrase"/>
    <property type="match status" value="1"/>
</dbReference>
<keyword evidence="2" id="KW-0233">DNA recombination</keyword>
<dbReference type="AlphaFoldDB" id="A0A0B8NQZ1"/>
<dbReference type="InterPro" id="IPR050090">
    <property type="entry name" value="Tyrosine_recombinase_XerCD"/>
</dbReference>
<dbReference type="Gene3D" id="1.10.150.130">
    <property type="match status" value="1"/>
</dbReference>
<dbReference type="InterPro" id="IPR028259">
    <property type="entry name" value="AP2-like_int_N"/>
</dbReference>
<organism evidence="5 6">
    <name type="scientific">Nocardia seriolae</name>
    <dbReference type="NCBI Taxonomy" id="37332"/>
    <lineage>
        <taxon>Bacteria</taxon>
        <taxon>Bacillati</taxon>
        <taxon>Actinomycetota</taxon>
        <taxon>Actinomycetes</taxon>
        <taxon>Mycobacteriales</taxon>
        <taxon>Nocardiaceae</taxon>
        <taxon>Nocardia</taxon>
    </lineage>
</organism>
<dbReference type="InterPro" id="IPR011010">
    <property type="entry name" value="DNA_brk_join_enz"/>
</dbReference>
<proteinExistence type="predicted"/>
<dbReference type="InterPro" id="IPR002104">
    <property type="entry name" value="Integrase_catalytic"/>
</dbReference>
<dbReference type="InterPro" id="IPR013762">
    <property type="entry name" value="Integrase-like_cat_sf"/>
</dbReference>
<dbReference type="GO" id="GO:0003677">
    <property type="term" value="F:DNA binding"/>
    <property type="evidence" value="ECO:0007669"/>
    <property type="project" value="UniProtKB-KW"/>
</dbReference>
<accession>A0A0B8NQZ1</accession>
<feature type="domain" description="Tyr recombinase" evidence="3">
    <location>
        <begin position="225"/>
        <end position="423"/>
    </location>
</feature>
<dbReference type="Gene3D" id="1.10.443.10">
    <property type="entry name" value="Intergrase catalytic core"/>
    <property type="match status" value="1"/>
</dbReference>
<evidence type="ECO:0000313" key="4">
    <source>
        <dbReference type="EMBL" id="APA96495.1"/>
    </source>
</evidence>
<keyword evidence="1" id="KW-0238">DNA-binding</keyword>
<sequence length="442" mass="49373">MKGHVRKRGKTWYYQFRLPEKGPDGSEPTETKGGFATEKAAWEACRIAMAAVEGGKHVKKTKTTVKSFLLEWLPAIEMIVDATTYDNWQALAKAYAIPRLGATELQKLTTPMLMKFYAQLLTDGRIKPDNNMRMYEFWVKATSRGREPTPAQVVTACGVTIHAARAAVRRYKDGRIPIPKPAGLAPKTVRNIHVMLHRALTDAVAWKYVVDNPAEKAKPPRVPRSKRPVWTPEQAAAFMNSIRYDRFYALYLLELSTGLRRAEICGIRWPSLDLDTGVLSVHQGRVVVAGHAQDAQVKTDDSARMIALDTVTVAALKQWKAVQDAERPLWGNEYKKTGLVFTWEDGSAVHPDTVRERFKRLAARAGLPEIRFYDLRHTYVTGALTAGVSPKVVSQRVGHADVAFTMKTYQHVLPGQDEDAAARVATHLLGGHHEQRGTSRDG</sequence>
<dbReference type="Proteomes" id="UP000037179">
    <property type="component" value="Unassembled WGS sequence"/>
</dbReference>
<protein>
    <submittedName>
        <fullName evidence="5">Integrase</fullName>
    </submittedName>
    <submittedName>
        <fullName evidence="4">Tyrosine recombinase XerC-like</fullName>
    </submittedName>
</protein>
<dbReference type="PROSITE" id="PS51898">
    <property type="entry name" value="TYR_RECOMBINASE"/>
    <property type="match status" value="1"/>
</dbReference>
<keyword evidence="6" id="KW-1185">Reference proteome</keyword>
<evidence type="ECO:0000256" key="2">
    <source>
        <dbReference type="ARBA" id="ARBA00023172"/>
    </source>
</evidence>
<dbReference type="RefSeq" id="WP_052087054.1">
    <property type="nucleotide sequence ID" value="NZ_AP028458.1"/>
</dbReference>
<dbReference type="Pfam" id="PF14657">
    <property type="entry name" value="Arm-DNA-bind_4"/>
    <property type="match status" value="1"/>
</dbReference>
<dbReference type="EMBL" id="BBYQ01000210">
    <property type="protein sequence ID" value="GAP33110.1"/>
    <property type="molecule type" value="Genomic_DNA"/>
</dbReference>
<dbReference type="PANTHER" id="PTHR30349:SF91">
    <property type="entry name" value="INTA PROTEIN"/>
    <property type="match status" value="1"/>
</dbReference>
<dbReference type="PANTHER" id="PTHR30349">
    <property type="entry name" value="PHAGE INTEGRASE-RELATED"/>
    <property type="match status" value="1"/>
</dbReference>
<reference evidence="4 7" key="3">
    <citation type="submission" date="2016-10" db="EMBL/GenBank/DDBJ databases">
        <title>Genome sequence of Nocardia seriolae strain EM150506, isolated from Anguila japonica.</title>
        <authorList>
            <person name="Han H.-J."/>
        </authorList>
    </citation>
    <scope>NUCLEOTIDE SEQUENCE [LARGE SCALE GENOMIC DNA]</scope>
    <source>
        <strain evidence="4 7">EM150506</strain>
    </source>
</reference>
<reference evidence="5 6" key="2">
    <citation type="journal article" date="2016" name="Genome Announc.">
        <title>Draft Genome Sequence of Erythromycin- and Oxytetracycline-Sensitive Nocardia seriolae Strain U-1 (NBRC 110359).</title>
        <authorList>
            <person name="Imajoh M."/>
            <person name="Sukeda M."/>
            <person name="Shimizu M."/>
            <person name="Yamane J."/>
            <person name="Ohnishi K."/>
            <person name="Oshima S."/>
        </authorList>
    </citation>
    <scope>NUCLEOTIDE SEQUENCE [LARGE SCALE GENOMIC DNA]</scope>
    <source>
        <strain evidence="5 6">U-1</strain>
    </source>
</reference>
<dbReference type="CDD" id="cd01189">
    <property type="entry name" value="INT_ICEBs1_C_like"/>
    <property type="match status" value="1"/>
</dbReference>
<dbReference type="GO" id="GO:0015074">
    <property type="term" value="P:DNA integration"/>
    <property type="evidence" value="ECO:0007669"/>
    <property type="project" value="UniProtKB-KW"/>
</dbReference>
<reference evidence="6" key="1">
    <citation type="submission" date="2015-07" db="EMBL/GenBank/DDBJ databases">
        <title>Nocardia seriolae U-1 whole genome shotgun sequence.</title>
        <authorList>
            <person name="Imajoh M."/>
            <person name="Fukumoto Y."/>
            <person name="Sukeda M."/>
            <person name="Yamane J."/>
            <person name="Yamasaki K."/>
            <person name="Shimizu M."/>
            <person name="Ohnishi K."/>
            <person name="Oshima S."/>
        </authorList>
    </citation>
    <scope>NUCLEOTIDE SEQUENCE [LARGE SCALE GENOMIC DNA]</scope>
    <source>
        <strain evidence="6">U-1</strain>
    </source>
</reference>
<dbReference type="SUPFAM" id="SSF56349">
    <property type="entry name" value="DNA breaking-rejoining enzymes"/>
    <property type="match status" value="1"/>
</dbReference>
<dbReference type="InterPro" id="IPR010998">
    <property type="entry name" value="Integrase_recombinase_N"/>
</dbReference>
<evidence type="ECO:0000313" key="5">
    <source>
        <dbReference type="EMBL" id="GAP33110.1"/>
    </source>
</evidence>
<dbReference type="KEGG" id="nsr:NS506_02431"/>
<dbReference type="OrthoDB" id="4326943at2"/>
<dbReference type="EMBL" id="CP017839">
    <property type="protein sequence ID" value="APA96495.1"/>
    <property type="molecule type" value="Genomic_DNA"/>
</dbReference>
<evidence type="ECO:0000313" key="6">
    <source>
        <dbReference type="Proteomes" id="UP000037179"/>
    </source>
</evidence>
<dbReference type="GO" id="GO:0006310">
    <property type="term" value="P:DNA recombination"/>
    <property type="evidence" value="ECO:0007669"/>
    <property type="project" value="UniProtKB-KW"/>
</dbReference>
<evidence type="ECO:0000259" key="3">
    <source>
        <dbReference type="PROSITE" id="PS51898"/>
    </source>
</evidence>
<evidence type="ECO:0000313" key="7">
    <source>
        <dbReference type="Proteomes" id="UP000180166"/>
    </source>
</evidence>
<dbReference type="Proteomes" id="UP000180166">
    <property type="component" value="Chromosome"/>
</dbReference>
<name>A0A0B8NQZ1_9NOCA</name>
<evidence type="ECO:0000256" key="1">
    <source>
        <dbReference type="ARBA" id="ARBA00023125"/>
    </source>
</evidence>